<dbReference type="SMART" id="SM00645">
    <property type="entry name" value="Pept_C1"/>
    <property type="match status" value="1"/>
</dbReference>
<comment type="cofactor">
    <cofactor evidence="1">
        <name>chloride</name>
        <dbReference type="ChEBI" id="CHEBI:17996"/>
    </cofactor>
</comment>
<evidence type="ECO:0000259" key="4">
    <source>
        <dbReference type="SMART" id="SM00645"/>
    </source>
</evidence>
<accession>A0AA86TL39</accession>
<evidence type="ECO:0000256" key="3">
    <source>
        <dbReference type="SAM" id="Phobius"/>
    </source>
</evidence>
<dbReference type="Gene3D" id="3.90.70.10">
    <property type="entry name" value="Cysteine proteinases"/>
    <property type="match status" value="1"/>
</dbReference>
<dbReference type="InterPro" id="IPR000668">
    <property type="entry name" value="Peptidase_C1A_C"/>
</dbReference>
<keyword evidence="7" id="KW-1185">Reference proteome</keyword>
<organism evidence="5">
    <name type="scientific">Hexamita inflata</name>
    <dbReference type="NCBI Taxonomy" id="28002"/>
    <lineage>
        <taxon>Eukaryota</taxon>
        <taxon>Metamonada</taxon>
        <taxon>Diplomonadida</taxon>
        <taxon>Hexamitidae</taxon>
        <taxon>Hexamitinae</taxon>
        <taxon>Hexamita</taxon>
    </lineage>
</organism>
<evidence type="ECO:0000313" key="6">
    <source>
        <dbReference type="EMBL" id="CAL6103678.1"/>
    </source>
</evidence>
<dbReference type="EMBL" id="CAXDID020000569">
    <property type="protein sequence ID" value="CAL6103678.1"/>
    <property type="molecule type" value="Genomic_DNA"/>
</dbReference>
<dbReference type="EMBL" id="CATOUU010000234">
    <property type="protein sequence ID" value="CAI9921864.1"/>
    <property type="molecule type" value="Genomic_DNA"/>
</dbReference>
<dbReference type="SUPFAM" id="SSF54001">
    <property type="entry name" value="Cysteine proteinases"/>
    <property type="match status" value="1"/>
</dbReference>
<keyword evidence="3" id="KW-1133">Transmembrane helix</keyword>
<evidence type="ECO:0000256" key="1">
    <source>
        <dbReference type="ARBA" id="ARBA00001923"/>
    </source>
</evidence>
<evidence type="ECO:0000313" key="7">
    <source>
        <dbReference type="Proteomes" id="UP001642409"/>
    </source>
</evidence>
<dbReference type="InterPro" id="IPR014882">
    <property type="entry name" value="CathepsinC_exc"/>
</dbReference>
<dbReference type="InterPro" id="IPR038765">
    <property type="entry name" value="Papain-like_cys_pep_sf"/>
</dbReference>
<dbReference type="GO" id="GO:0008234">
    <property type="term" value="F:cysteine-type peptidase activity"/>
    <property type="evidence" value="ECO:0007669"/>
    <property type="project" value="InterPro"/>
</dbReference>
<keyword evidence="3" id="KW-0472">Membrane</keyword>
<dbReference type="Proteomes" id="UP001642409">
    <property type="component" value="Unassembled WGS sequence"/>
</dbReference>
<dbReference type="Gene3D" id="2.40.128.80">
    <property type="entry name" value="Cathepsin C, exclusion domain"/>
    <property type="match status" value="1"/>
</dbReference>
<dbReference type="PANTHER" id="PTHR12411">
    <property type="entry name" value="CYSTEINE PROTEASE FAMILY C1-RELATED"/>
    <property type="match status" value="1"/>
</dbReference>
<dbReference type="InterPro" id="IPR013128">
    <property type="entry name" value="Peptidase_C1A"/>
</dbReference>
<dbReference type="GO" id="GO:0006508">
    <property type="term" value="P:proteolysis"/>
    <property type="evidence" value="ECO:0007669"/>
    <property type="project" value="InterPro"/>
</dbReference>
<feature type="domain" description="Peptidase C1A papain C-terminal" evidence="4">
    <location>
        <begin position="179"/>
        <end position="424"/>
    </location>
</feature>
<reference evidence="5" key="1">
    <citation type="submission" date="2023-06" db="EMBL/GenBank/DDBJ databases">
        <authorList>
            <person name="Kurt Z."/>
        </authorList>
    </citation>
    <scope>NUCLEOTIDE SEQUENCE</scope>
</reference>
<evidence type="ECO:0000313" key="5">
    <source>
        <dbReference type="EMBL" id="CAI9921864.1"/>
    </source>
</evidence>
<reference evidence="6 7" key="2">
    <citation type="submission" date="2024-07" db="EMBL/GenBank/DDBJ databases">
        <authorList>
            <person name="Akdeniz Z."/>
        </authorList>
    </citation>
    <scope>NUCLEOTIDE SEQUENCE [LARGE SCALE GENOMIC DNA]</scope>
</reference>
<dbReference type="Pfam" id="PF08773">
    <property type="entry name" value="CathepsinC_exc"/>
    <property type="match status" value="1"/>
</dbReference>
<dbReference type="Pfam" id="PF00112">
    <property type="entry name" value="Peptidase_C1"/>
    <property type="match status" value="1"/>
</dbReference>
<proteinExistence type="inferred from homology"/>
<comment type="caution">
    <text evidence="5">The sequence shown here is derived from an EMBL/GenBank/DDBJ whole genome shotgun (WGS) entry which is preliminary data.</text>
</comment>
<dbReference type="InterPro" id="IPR036496">
    <property type="entry name" value="CathepsinC_exc_dom_sf"/>
</dbReference>
<gene>
    <name evidence="6" type="ORF">HINF_LOCUS72259</name>
    <name evidence="5" type="ORF">HINF_LOCUS9509</name>
</gene>
<sequence length="482" mass="54465">MIILCYLIADTPATCFSDQVLGEWQISFSKPKQVEQPYEINCENQKFNHLTKKIILQAPNIAIDKNGVYGTWTFAYTQAVQIIIDGLDIMWYVSFEETDVGVFSNCSKSQVAQGWAHTQGLSNKKHYCIEAQNINPTISNTTNYKEYEEEVLLNRKMPIKSLQKSQLVSKSVNYSGSSLPKSFDWRNVNGKSYIPKVVDQHWQLCGSCYICATLHMMMSRIMIKRNTPGVYPKLSIQQLVDCNFYSQGCLGGFPEHVGRFAENFGITTDEVYGAYQSGEGKCKSVPNENKYYFTATQALGGYLGAVTDPIEMQHEILRYGPVAVSVMDDDLFDAYDPYGRTLAPNETDSDNPERHYLYSEVNHLVLLIGWVTEEVLVDNNLVNETFWILHNSFGGEWGPDKDGTMKVVMGRNAYGIESNPVTTYFVEDFQFQKGEKNAEMYFTSTVVLAVLCGLFGIAAALFACFYFKSSTYVKIEVEIGEK</sequence>
<feature type="transmembrane region" description="Helical" evidence="3">
    <location>
        <begin position="440"/>
        <end position="467"/>
    </location>
</feature>
<name>A0AA86TL39_9EUKA</name>
<comment type="similarity">
    <text evidence="2">Belongs to the peptidase C1 family.</text>
</comment>
<keyword evidence="3" id="KW-0812">Transmembrane</keyword>
<evidence type="ECO:0000256" key="2">
    <source>
        <dbReference type="ARBA" id="ARBA00008455"/>
    </source>
</evidence>
<dbReference type="SUPFAM" id="SSF75001">
    <property type="entry name" value="Dipeptidyl peptidase I (cathepsin C), exclusion domain"/>
    <property type="match status" value="1"/>
</dbReference>
<dbReference type="AlphaFoldDB" id="A0AA86TL39"/>
<protein>
    <submittedName>
        <fullName evidence="5">Dipeptidyl-peptidase I</fullName>
    </submittedName>
    <submittedName>
        <fullName evidence="6">Dipeptidyl-peptidase_I</fullName>
    </submittedName>
</protein>